<evidence type="ECO:0000256" key="1">
    <source>
        <dbReference type="SAM" id="Phobius"/>
    </source>
</evidence>
<keyword evidence="1" id="KW-0472">Membrane</keyword>
<protein>
    <submittedName>
        <fullName evidence="2">Uncharacterized protein</fullName>
    </submittedName>
</protein>
<dbReference type="Proteomes" id="UP000053593">
    <property type="component" value="Unassembled WGS sequence"/>
</dbReference>
<gene>
    <name evidence="2" type="ORF">GYMLUDRAFT_246041</name>
</gene>
<dbReference type="OrthoDB" id="10029320at2759"/>
<keyword evidence="1" id="KW-0812">Transmembrane</keyword>
<name>A0A0D0B5L7_9AGAR</name>
<feature type="transmembrane region" description="Helical" evidence="1">
    <location>
        <begin position="20"/>
        <end position="41"/>
    </location>
</feature>
<keyword evidence="1" id="KW-1133">Transmembrane helix</keyword>
<dbReference type="EMBL" id="KN834784">
    <property type="protein sequence ID" value="KIK58650.1"/>
    <property type="molecule type" value="Genomic_DNA"/>
</dbReference>
<dbReference type="HOGENOM" id="CLU_2705052_0_0_1"/>
<accession>A0A0D0B5L7</accession>
<proteinExistence type="predicted"/>
<organism evidence="2 3">
    <name type="scientific">Collybiopsis luxurians FD-317 M1</name>
    <dbReference type="NCBI Taxonomy" id="944289"/>
    <lineage>
        <taxon>Eukaryota</taxon>
        <taxon>Fungi</taxon>
        <taxon>Dikarya</taxon>
        <taxon>Basidiomycota</taxon>
        <taxon>Agaricomycotina</taxon>
        <taxon>Agaricomycetes</taxon>
        <taxon>Agaricomycetidae</taxon>
        <taxon>Agaricales</taxon>
        <taxon>Marasmiineae</taxon>
        <taxon>Omphalotaceae</taxon>
        <taxon>Collybiopsis</taxon>
        <taxon>Collybiopsis luxurians</taxon>
    </lineage>
</organism>
<sequence>MSPISASNLFPDILSTSPLIVLPVGLTVYWVLHKLFFYPLFFSPIRNVPGPPLGHPLWGQFTKVMSSESGIAQ</sequence>
<evidence type="ECO:0000313" key="2">
    <source>
        <dbReference type="EMBL" id="KIK58650.1"/>
    </source>
</evidence>
<keyword evidence="3" id="KW-1185">Reference proteome</keyword>
<reference evidence="2 3" key="1">
    <citation type="submission" date="2014-04" db="EMBL/GenBank/DDBJ databases">
        <title>Evolutionary Origins and Diversification of the Mycorrhizal Mutualists.</title>
        <authorList>
            <consortium name="DOE Joint Genome Institute"/>
            <consortium name="Mycorrhizal Genomics Consortium"/>
            <person name="Kohler A."/>
            <person name="Kuo A."/>
            <person name="Nagy L.G."/>
            <person name="Floudas D."/>
            <person name="Copeland A."/>
            <person name="Barry K.W."/>
            <person name="Cichocki N."/>
            <person name="Veneault-Fourrey C."/>
            <person name="LaButti K."/>
            <person name="Lindquist E.A."/>
            <person name="Lipzen A."/>
            <person name="Lundell T."/>
            <person name="Morin E."/>
            <person name="Murat C."/>
            <person name="Riley R."/>
            <person name="Ohm R."/>
            <person name="Sun H."/>
            <person name="Tunlid A."/>
            <person name="Henrissat B."/>
            <person name="Grigoriev I.V."/>
            <person name="Hibbett D.S."/>
            <person name="Martin F."/>
        </authorList>
    </citation>
    <scope>NUCLEOTIDE SEQUENCE [LARGE SCALE GENOMIC DNA]</scope>
    <source>
        <strain evidence="2 3">FD-317 M1</strain>
    </source>
</reference>
<evidence type="ECO:0000313" key="3">
    <source>
        <dbReference type="Proteomes" id="UP000053593"/>
    </source>
</evidence>
<dbReference type="AlphaFoldDB" id="A0A0D0B5L7"/>